<dbReference type="EMBL" id="CAXITT010000994">
    <property type="protein sequence ID" value="CAL1547507.1"/>
    <property type="molecule type" value="Genomic_DNA"/>
</dbReference>
<dbReference type="PROSITE" id="PS50184">
    <property type="entry name" value="VWFC_2"/>
    <property type="match status" value="2"/>
</dbReference>
<feature type="non-terminal residue" evidence="5">
    <location>
        <position position="1"/>
    </location>
</feature>
<evidence type="ECO:0000256" key="3">
    <source>
        <dbReference type="ARBA" id="ARBA00022729"/>
    </source>
</evidence>
<dbReference type="PANTHER" id="PTHR46698:SF6">
    <property type="entry name" value="KIELIN_CHORDIN-LIKE PROTEIN"/>
    <property type="match status" value="1"/>
</dbReference>
<accession>A0AAV2INZ2</accession>
<dbReference type="InterPro" id="IPR001007">
    <property type="entry name" value="VWF_dom"/>
</dbReference>
<sequence length="157" mass="16958">ACEDQGVEHQTGETWPSHTSPCDICECQSGTVICKPRQTCPVQCSNGVIRPGECCSQCTECLFEGRVISDGEIVTFSGGDTCRICTCQRGNMNCRIMLTDQECSKLNCGRTEVPSGECCPTCAGCVYKDKKFKDGETVSQDSCSQCVCKEGCFDGVQ</sequence>
<dbReference type="GO" id="GO:0005576">
    <property type="term" value="C:extracellular region"/>
    <property type="evidence" value="ECO:0007669"/>
    <property type="project" value="UniProtKB-SubCell"/>
</dbReference>
<gene>
    <name evidence="5" type="ORF">GSLYS_00020824001</name>
</gene>
<evidence type="ECO:0000256" key="2">
    <source>
        <dbReference type="ARBA" id="ARBA00022525"/>
    </source>
</evidence>
<dbReference type="PANTHER" id="PTHR46698">
    <property type="entry name" value="CROSSVEINLESS 2"/>
    <property type="match status" value="1"/>
</dbReference>
<dbReference type="Proteomes" id="UP001497497">
    <property type="component" value="Unassembled WGS sequence"/>
</dbReference>
<feature type="domain" description="VWFC" evidence="4">
    <location>
        <begin position="59"/>
        <end position="123"/>
    </location>
</feature>
<comment type="subcellular location">
    <subcellularLocation>
        <location evidence="1">Secreted</location>
    </subcellularLocation>
</comment>
<evidence type="ECO:0000259" key="4">
    <source>
        <dbReference type="PROSITE" id="PS50184"/>
    </source>
</evidence>
<evidence type="ECO:0000256" key="1">
    <source>
        <dbReference type="ARBA" id="ARBA00004613"/>
    </source>
</evidence>
<evidence type="ECO:0000313" key="5">
    <source>
        <dbReference type="EMBL" id="CAL1547507.1"/>
    </source>
</evidence>
<dbReference type="InterPro" id="IPR052424">
    <property type="entry name" value="Kielin_Chordin-BMP_Reg"/>
</dbReference>
<dbReference type="GO" id="GO:0030513">
    <property type="term" value="P:positive regulation of BMP signaling pathway"/>
    <property type="evidence" value="ECO:0007669"/>
    <property type="project" value="TreeGrafter"/>
</dbReference>
<evidence type="ECO:0000313" key="6">
    <source>
        <dbReference type="Proteomes" id="UP001497497"/>
    </source>
</evidence>
<keyword evidence="2" id="KW-0964">Secreted</keyword>
<dbReference type="Pfam" id="PF00093">
    <property type="entry name" value="VWC"/>
    <property type="match status" value="2"/>
</dbReference>
<dbReference type="SMART" id="SM00214">
    <property type="entry name" value="VWC"/>
    <property type="match status" value="2"/>
</dbReference>
<keyword evidence="6" id="KW-1185">Reference proteome</keyword>
<name>A0AAV2INZ2_LYMST</name>
<organism evidence="5 6">
    <name type="scientific">Lymnaea stagnalis</name>
    <name type="common">Great pond snail</name>
    <name type="synonym">Helix stagnalis</name>
    <dbReference type="NCBI Taxonomy" id="6523"/>
    <lineage>
        <taxon>Eukaryota</taxon>
        <taxon>Metazoa</taxon>
        <taxon>Spiralia</taxon>
        <taxon>Lophotrochozoa</taxon>
        <taxon>Mollusca</taxon>
        <taxon>Gastropoda</taxon>
        <taxon>Heterobranchia</taxon>
        <taxon>Euthyneura</taxon>
        <taxon>Panpulmonata</taxon>
        <taxon>Hygrophila</taxon>
        <taxon>Lymnaeoidea</taxon>
        <taxon>Lymnaeidae</taxon>
        <taxon>Lymnaea</taxon>
    </lineage>
</organism>
<proteinExistence type="predicted"/>
<keyword evidence="3" id="KW-0732">Signal</keyword>
<dbReference type="Gene3D" id="6.20.200.20">
    <property type="match status" value="1"/>
</dbReference>
<reference evidence="5 6" key="1">
    <citation type="submission" date="2024-04" db="EMBL/GenBank/DDBJ databases">
        <authorList>
            <consortium name="Genoscope - CEA"/>
            <person name="William W."/>
        </authorList>
    </citation>
    <scope>NUCLEOTIDE SEQUENCE [LARGE SCALE GENOMIC DNA]</scope>
</reference>
<comment type="caution">
    <text evidence="5">The sequence shown here is derived from an EMBL/GenBank/DDBJ whole genome shotgun (WGS) entry which is preliminary data.</text>
</comment>
<feature type="domain" description="VWFC" evidence="4">
    <location>
        <begin position="1"/>
        <end position="59"/>
    </location>
</feature>
<dbReference type="SUPFAM" id="SSF57603">
    <property type="entry name" value="FnI-like domain"/>
    <property type="match status" value="3"/>
</dbReference>
<dbReference type="Gene3D" id="2.10.70.10">
    <property type="entry name" value="Complement Module, domain 1"/>
    <property type="match status" value="2"/>
</dbReference>
<dbReference type="AlphaFoldDB" id="A0AAV2INZ2"/>
<protein>
    <recommendedName>
        <fullName evidence="4">VWFC domain-containing protein</fullName>
    </recommendedName>
</protein>
<feature type="non-terminal residue" evidence="5">
    <location>
        <position position="157"/>
    </location>
</feature>